<dbReference type="EMBL" id="CDGJ01000033">
    <property type="protein sequence ID" value="CEJ06752.1"/>
    <property type="molecule type" value="Genomic_DNA"/>
</dbReference>
<dbReference type="GO" id="GO:0009097">
    <property type="term" value="P:isoleucine biosynthetic process"/>
    <property type="evidence" value="ECO:0007669"/>
    <property type="project" value="UniProtKB-UniRule"/>
</dbReference>
<accession>A0A8S0VVG6</accession>
<dbReference type="InterPro" id="IPR000891">
    <property type="entry name" value="PYR_CT"/>
</dbReference>
<dbReference type="Proteomes" id="UP000836597">
    <property type="component" value="Chromosome"/>
</dbReference>
<dbReference type="InterPro" id="IPR002034">
    <property type="entry name" value="AIPM/Hcit_synth_CS"/>
</dbReference>
<reference evidence="12" key="1">
    <citation type="submission" date="2014-11" db="EMBL/GenBank/DDBJ databases">
        <authorList>
            <person name="Hornung B.V."/>
        </authorList>
    </citation>
    <scope>NUCLEOTIDE SEQUENCE</scope>
    <source>
        <strain evidence="12">INE</strain>
    </source>
</reference>
<keyword evidence="6" id="KW-0100">Branched-chain amino acid biosynthesis</keyword>
<dbReference type="PROSITE" id="PS00816">
    <property type="entry name" value="AIPM_HOMOCIT_SYNTH_2"/>
    <property type="match status" value="1"/>
</dbReference>
<feature type="domain" description="Pyruvate carboxyltransferase" evidence="10">
    <location>
        <begin position="65"/>
        <end position="331"/>
    </location>
</feature>
<dbReference type="KEGG" id="aacx:DEACI_0065"/>
<dbReference type="InterPro" id="IPR036230">
    <property type="entry name" value="LeuA_allosteric_dom_sf"/>
</dbReference>
<dbReference type="PANTHER" id="PTHR43538:SF1">
    <property type="entry name" value="(R)-CITRAMALATE SYNTHASE"/>
    <property type="match status" value="1"/>
</dbReference>
<dbReference type="EC" id="2.3.3.21" evidence="8"/>
<dbReference type="InterPro" id="IPR054691">
    <property type="entry name" value="LeuA/HCS_post-cat"/>
</dbReference>
<organism evidence="11">
    <name type="scientific">Acididesulfobacillus acetoxydans</name>
    <dbReference type="NCBI Taxonomy" id="1561005"/>
    <lineage>
        <taxon>Bacteria</taxon>
        <taxon>Bacillati</taxon>
        <taxon>Bacillota</taxon>
        <taxon>Clostridia</taxon>
        <taxon>Eubacteriales</taxon>
        <taxon>Peptococcaceae</taxon>
        <taxon>Acididesulfobacillus</taxon>
    </lineage>
</organism>
<evidence type="ECO:0000256" key="7">
    <source>
        <dbReference type="ARBA" id="ARBA00048263"/>
    </source>
</evidence>
<comment type="similarity">
    <text evidence="2 9">Belongs to the alpha-IPM synthase/homocitrate synthase family.</text>
</comment>
<dbReference type="CDD" id="cd07941">
    <property type="entry name" value="DRE_TIM_LeuA3"/>
    <property type="match status" value="1"/>
</dbReference>
<dbReference type="Gene3D" id="3.30.160.270">
    <property type="match status" value="1"/>
</dbReference>
<dbReference type="Proteomes" id="UP001071230">
    <property type="component" value="Unassembled WGS sequence"/>
</dbReference>
<keyword evidence="5 9" id="KW-0808">Transferase</keyword>
<dbReference type="Gene3D" id="3.20.20.70">
    <property type="entry name" value="Aldolase class I"/>
    <property type="match status" value="1"/>
</dbReference>
<evidence type="ECO:0000313" key="12">
    <source>
        <dbReference type="EMBL" id="CEJ06752.1"/>
    </source>
</evidence>
<dbReference type="Pfam" id="PF22617">
    <property type="entry name" value="HCS_D2"/>
    <property type="match status" value="1"/>
</dbReference>
<gene>
    <name evidence="11" type="ORF">DEACI_0065</name>
    <name evidence="12" type="ORF">DEACI_1203</name>
</gene>
<dbReference type="NCBIfam" id="TIGR00977">
    <property type="entry name" value="citramal_synth"/>
    <property type="match status" value="1"/>
</dbReference>
<dbReference type="InterPro" id="IPR013709">
    <property type="entry name" value="2-isopropylmalate_synth_dimer"/>
</dbReference>
<evidence type="ECO:0000256" key="1">
    <source>
        <dbReference type="ARBA" id="ARBA00004743"/>
    </source>
</evidence>
<evidence type="ECO:0000259" key="10">
    <source>
        <dbReference type="PROSITE" id="PS50991"/>
    </source>
</evidence>
<name>A0A8S0VVG6_9FIRM</name>
<keyword evidence="13" id="KW-1185">Reference proteome</keyword>
<evidence type="ECO:0000313" key="13">
    <source>
        <dbReference type="Proteomes" id="UP001071230"/>
    </source>
</evidence>
<comment type="catalytic activity">
    <reaction evidence="7">
        <text>pyruvate + acetyl-CoA + H2O = (3R)-citramalate + CoA + H(+)</text>
        <dbReference type="Rhea" id="RHEA:19045"/>
        <dbReference type="ChEBI" id="CHEBI:15361"/>
        <dbReference type="ChEBI" id="CHEBI:15377"/>
        <dbReference type="ChEBI" id="CHEBI:15378"/>
        <dbReference type="ChEBI" id="CHEBI:30934"/>
        <dbReference type="ChEBI" id="CHEBI:57287"/>
        <dbReference type="ChEBI" id="CHEBI:57288"/>
        <dbReference type="EC" id="2.3.3.21"/>
    </reaction>
</comment>
<dbReference type="SUPFAM" id="SSF51569">
    <property type="entry name" value="Aldolase"/>
    <property type="match status" value="1"/>
</dbReference>
<dbReference type="GO" id="GO:0043714">
    <property type="term" value="F:(R)-citramalate synthase activity"/>
    <property type="evidence" value="ECO:0007669"/>
    <property type="project" value="UniProtKB-UniRule"/>
</dbReference>
<reference evidence="11" key="2">
    <citation type="submission" date="2020-01" db="EMBL/GenBank/DDBJ databases">
        <authorList>
            <person name="Hornung B."/>
        </authorList>
    </citation>
    <scope>NUCLEOTIDE SEQUENCE</scope>
    <source>
        <strain evidence="11">PacBioINE</strain>
    </source>
</reference>
<dbReference type="Pfam" id="PF00682">
    <property type="entry name" value="HMGL-like"/>
    <property type="match status" value="1"/>
</dbReference>
<dbReference type="Pfam" id="PF08502">
    <property type="entry name" value="LeuA_dimer"/>
    <property type="match status" value="1"/>
</dbReference>
<sequence>MSSNLCYLGNHSLGTGWVGVSSVHRSMAAVESCTRAALLYSSLPCIIIRQKKEGKLRMGVRKAELVLYDTTLRDGAQGEGIHFSVKDKILYVRKMAAIGVPYIEAGWPGANPRDEEFFAAAGTLVLGEVKLAAFGSTCRIGEAPEESEILKRLLDSGAGVVTIFGKAWDLHVTDVLRASREENLRLIRESVAFLVRAGREVIFDAEHFFDGRKENPAYALECVRAATEGGASVAVLCDTNGGALPQGITAGVEAVKKAFPGLVLGIHAHNDGGLGVANSLAAVEAGVTQVQGTWNGFGERCGNANLSTLVPWLQLKQGYVLLPEKALPQLTSLSRYVSELANAKFDEKQPFVGRSAFAHKAGMHVDAVLKNERTFEHIDPETVGNERRILISDQAGRANIWEKMRKFAPGILKDDPRVEQAMLRIKELENKGFLFETADGSLELLLLRILGWFEPPFEMLDYHVWSDPLRGELDSVAVVKVQVGEKQVHIASEGNGPVNALDQALREALRAFFPALAESELVDYKVRVLDGSRGTEAVVRVVVETRLGTETWGTIGVSTNILKASAQALLDGLYLAIRRTEGGSR</sequence>
<dbReference type="SMART" id="SM00917">
    <property type="entry name" value="LeuA_dimer"/>
    <property type="match status" value="1"/>
</dbReference>
<dbReference type="PROSITE" id="PS50991">
    <property type="entry name" value="PYR_CT"/>
    <property type="match status" value="1"/>
</dbReference>
<dbReference type="SUPFAM" id="SSF110921">
    <property type="entry name" value="2-isopropylmalate synthase LeuA, allosteric (dimerisation) domain"/>
    <property type="match status" value="1"/>
</dbReference>
<dbReference type="PANTHER" id="PTHR43538">
    <property type="entry name" value="ALPHA-IPM SYNTHASE/HOMOCITRATE SYNTHASE"/>
    <property type="match status" value="1"/>
</dbReference>
<dbReference type="EMBL" id="LR746496">
    <property type="protein sequence ID" value="CAA7599443.1"/>
    <property type="molecule type" value="Genomic_DNA"/>
</dbReference>
<keyword evidence="4" id="KW-0412">Isoleucine biosynthesis</keyword>
<evidence type="ECO:0000256" key="8">
    <source>
        <dbReference type="NCBIfam" id="TIGR00977"/>
    </source>
</evidence>
<dbReference type="GO" id="GO:0009098">
    <property type="term" value="P:L-leucine biosynthetic process"/>
    <property type="evidence" value="ECO:0007669"/>
    <property type="project" value="InterPro"/>
</dbReference>
<dbReference type="Gene3D" id="1.10.238.260">
    <property type="match status" value="1"/>
</dbReference>
<proteinExistence type="inferred from homology"/>
<evidence type="ECO:0000256" key="9">
    <source>
        <dbReference type="RuleBase" id="RU003523"/>
    </source>
</evidence>
<dbReference type="AlphaFoldDB" id="A0A8S0VVG6"/>
<evidence type="ECO:0000313" key="11">
    <source>
        <dbReference type="EMBL" id="CAA7599443.1"/>
    </source>
</evidence>
<evidence type="ECO:0000256" key="5">
    <source>
        <dbReference type="ARBA" id="ARBA00022679"/>
    </source>
</evidence>
<dbReference type="GO" id="GO:0003852">
    <property type="term" value="F:2-isopropylmalate synthase activity"/>
    <property type="evidence" value="ECO:0007669"/>
    <property type="project" value="InterPro"/>
</dbReference>
<comment type="pathway">
    <text evidence="1">Amino-acid biosynthesis; L-isoleucine biosynthesis; 2-oxobutanoate from pyruvate: step 1/3.</text>
</comment>
<protein>
    <recommendedName>
        <fullName evidence="8">Citramalate synthase</fullName>
        <ecNumber evidence="8">2.3.3.21</ecNumber>
    </recommendedName>
</protein>
<evidence type="ECO:0000256" key="3">
    <source>
        <dbReference type="ARBA" id="ARBA00022605"/>
    </source>
</evidence>
<dbReference type="InterPro" id="IPR013785">
    <property type="entry name" value="Aldolase_TIM"/>
</dbReference>
<keyword evidence="11" id="KW-0012">Acyltransferase</keyword>
<evidence type="ECO:0000256" key="4">
    <source>
        <dbReference type="ARBA" id="ARBA00022624"/>
    </source>
</evidence>
<evidence type="ECO:0000256" key="6">
    <source>
        <dbReference type="ARBA" id="ARBA00023304"/>
    </source>
</evidence>
<keyword evidence="3" id="KW-0028">Amino-acid biosynthesis</keyword>
<evidence type="ECO:0000256" key="2">
    <source>
        <dbReference type="ARBA" id="ARBA00006154"/>
    </source>
</evidence>
<dbReference type="InterPro" id="IPR005675">
    <property type="entry name" value="Citramal_synthase"/>
</dbReference>
<dbReference type="PROSITE" id="PS00815">
    <property type="entry name" value="AIPM_HOMOCIT_SYNTH_1"/>
    <property type="match status" value="1"/>
</dbReference>